<evidence type="ECO:0000313" key="1">
    <source>
        <dbReference type="EMBL" id="MBX61685.1"/>
    </source>
</evidence>
<organism evidence="1">
    <name type="scientific">Rhizophora mucronata</name>
    <name type="common">Asiatic mangrove</name>
    <dbReference type="NCBI Taxonomy" id="61149"/>
    <lineage>
        <taxon>Eukaryota</taxon>
        <taxon>Viridiplantae</taxon>
        <taxon>Streptophyta</taxon>
        <taxon>Embryophyta</taxon>
        <taxon>Tracheophyta</taxon>
        <taxon>Spermatophyta</taxon>
        <taxon>Magnoliopsida</taxon>
        <taxon>eudicotyledons</taxon>
        <taxon>Gunneridae</taxon>
        <taxon>Pentapetalae</taxon>
        <taxon>rosids</taxon>
        <taxon>fabids</taxon>
        <taxon>Malpighiales</taxon>
        <taxon>Rhizophoraceae</taxon>
        <taxon>Rhizophora</taxon>
    </lineage>
</organism>
<sequence length="46" mass="5385">MMMMMKMSSGCFELNNWVFLGSRPLMLTMQEKVLEPFLLLPTMGIR</sequence>
<protein>
    <submittedName>
        <fullName evidence="1">Uncharacterized protein</fullName>
    </submittedName>
</protein>
<proteinExistence type="predicted"/>
<name>A0A2P2Q3W9_RHIMU</name>
<dbReference type="EMBL" id="GGEC01081201">
    <property type="protein sequence ID" value="MBX61685.1"/>
    <property type="molecule type" value="Transcribed_RNA"/>
</dbReference>
<dbReference type="AlphaFoldDB" id="A0A2P2Q3W9"/>
<reference evidence="1" key="1">
    <citation type="submission" date="2018-02" db="EMBL/GenBank/DDBJ databases">
        <title>Rhizophora mucronata_Transcriptome.</title>
        <authorList>
            <person name="Meera S.P."/>
            <person name="Sreeshan A."/>
            <person name="Augustine A."/>
        </authorList>
    </citation>
    <scope>NUCLEOTIDE SEQUENCE</scope>
    <source>
        <tissue evidence="1">Leaf</tissue>
    </source>
</reference>
<accession>A0A2P2Q3W9</accession>